<protein>
    <recommendedName>
        <fullName evidence="4">SH3 domain-containing protein</fullName>
    </recommendedName>
</protein>
<dbReference type="Gene3D" id="2.30.30.40">
    <property type="entry name" value="SH3 Domains"/>
    <property type="match status" value="3"/>
</dbReference>
<feature type="compositionally biased region" description="Polar residues" evidence="2">
    <location>
        <begin position="29"/>
        <end position="41"/>
    </location>
</feature>
<dbReference type="AlphaFoldDB" id="A0A812RV25"/>
<dbReference type="SUPFAM" id="SSF50044">
    <property type="entry name" value="SH3-domain"/>
    <property type="match status" value="3"/>
</dbReference>
<comment type="caution">
    <text evidence="5">The sequence shown here is derived from an EMBL/GenBank/DDBJ whole genome shotgun (WGS) entry which is preliminary data.</text>
</comment>
<evidence type="ECO:0000256" key="2">
    <source>
        <dbReference type="SAM" id="MobiDB-lite"/>
    </source>
</evidence>
<dbReference type="InterPro" id="IPR001452">
    <property type="entry name" value="SH3_domain"/>
</dbReference>
<keyword evidence="1" id="KW-0728">SH3 domain</keyword>
<evidence type="ECO:0000313" key="5">
    <source>
        <dbReference type="EMBL" id="CAE7456897.1"/>
    </source>
</evidence>
<organism evidence="5 6">
    <name type="scientific">Symbiodinium natans</name>
    <dbReference type="NCBI Taxonomy" id="878477"/>
    <lineage>
        <taxon>Eukaryota</taxon>
        <taxon>Sar</taxon>
        <taxon>Alveolata</taxon>
        <taxon>Dinophyceae</taxon>
        <taxon>Suessiales</taxon>
        <taxon>Symbiodiniaceae</taxon>
        <taxon>Symbiodinium</taxon>
    </lineage>
</organism>
<feature type="domain" description="SH3" evidence="4">
    <location>
        <begin position="271"/>
        <end position="339"/>
    </location>
</feature>
<dbReference type="EMBL" id="CAJNDS010002384">
    <property type="protein sequence ID" value="CAE7456897.1"/>
    <property type="molecule type" value="Genomic_DNA"/>
</dbReference>
<keyword evidence="3" id="KW-0472">Membrane</keyword>
<feature type="transmembrane region" description="Helical" evidence="3">
    <location>
        <begin position="59"/>
        <end position="82"/>
    </location>
</feature>
<dbReference type="OrthoDB" id="449106at2759"/>
<feature type="domain" description="SH3" evidence="4">
    <location>
        <begin position="109"/>
        <end position="177"/>
    </location>
</feature>
<keyword evidence="3" id="KW-1133">Transmembrane helix</keyword>
<feature type="region of interest" description="Disordered" evidence="2">
    <location>
        <begin position="29"/>
        <end position="52"/>
    </location>
</feature>
<reference evidence="5" key="1">
    <citation type="submission" date="2021-02" db="EMBL/GenBank/DDBJ databases">
        <authorList>
            <person name="Dougan E. K."/>
            <person name="Rhodes N."/>
            <person name="Thang M."/>
            <person name="Chan C."/>
        </authorList>
    </citation>
    <scope>NUCLEOTIDE SEQUENCE</scope>
</reference>
<dbReference type="InterPro" id="IPR036028">
    <property type="entry name" value="SH3-like_dom_sf"/>
</dbReference>
<dbReference type="Proteomes" id="UP000604046">
    <property type="component" value="Unassembled WGS sequence"/>
</dbReference>
<gene>
    <name evidence="5" type="ORF">SNAT2548_LOCUS25228</name>
</gene>
<keyword evidence="6" id="KW-1185">Reference proteome</keyword>
<evidence type="ECO:0000256" key="1">
    <source>
        <dbReference type="ARBA" id="ARBA00022443"/>
    </source>
</evidence>
<evidence type="ECO:0000313" key="6">
    <source>
        <dbReference type="Proteomes" id="UP000604046"/>
    </source>
</evidence>
<dbReference type="SMART" id="SM00326">
    <property type="entry name" value="SH3"/>
    <property type="match status" value="3"/>
</dbReference>
<proteinExistence type="predicted"/>
<accession>A0A812RV25</accession>
<evidence type="ECO:0000256" key="3">
    <source>
        <dbReference type="SAM" id="Phobius"/>
    </source>
</evidence>
<feature type="domain" description="SH3" evidence="4">
    <location>
        <begin position="191"/>
        <end position="256"/>
    </location>
</feature>
<dbReference type="CDD" id="cd00174">
    <property type="entry name" value="SH3"/>
    <property type="match status" value="1"/>
</dbReference>
<sequence>MQTYAAFGAGTGATLSVLEFLNLTETSRGSAGANNGTQQGPWTGGPSDGEADTSPGNSAFVAVLILAVVLVLASTLAVSVWAKMRRARLKVMDAAEVNTVAQCPDADRVLAHVACAFAPADVEDDKVFRESCLDLSEGDIVEVVAGGGGWFYGRVISGNGDVARMGYFPENRVSWIGKIPRAEVACADQHALVFVNHGFTPEDVTEGENLRDNCLHLEAGEVVEVLAGGSGWLYGQVAGHPERAGYFPENRATWLGSCEENDEAAKTDQGVLVKVVANYSPGSPGDKEEEVTFAESCLALAEGDVVEVAASGGGWVYGRVVGSPERHGYFPETRVSWLGKPVERDIADNEAHYIHIMASFHFHFWTCCGFRHDDSFLKLLDSPTPNHFCNLEEGHARVLNSAELGPYAATPAKDPFQLG</sequence>
<keyword evidence="3" id="KW-0812">Transmembrane</keyword>
<name>A0A812RV25_9DINO</name>
<evidence type="ECO:0000259" key="4">
    <source>
        <dbReference type="SMART" id="SM00326"/>
    </source>
</evidence>